<evidence type="ECO:0000256" key="9">
    <source>
        <dbReference type="HAMAP-Rule" id="MF_00082"/>
    </source>
</evidence>
<evidence type="ECO:0000256" key="2">
    <source>
        <dbReference type="ARBA" id="ARBA00022571"/>
    </source>
</evidence>
<dbReference type="PANTHER" id="PTHR23342:SF0">
    <property type="entry name" value="N-ACETYLGLUTAMATE SYNTHASE, MITOCHONDRIAL"/>
    <property type="match status" value="1"/>
</dbReference>
<dbReference type="RefSeq" id="WP_065128751.1">
    <property type="nucleotide sequence ID" value="NZ_KQ758903.1"/>
</dbReference>
<dbReference type="NCBIfam" id="TIGR00761">
    <property type="entry name" value="argB"/>
    <property type="match status" value="1"/>
</dbReference>
<evidence type="ECO:0000256" key="5">
    <source>
        <dbReference type="ARBA" id="ARBA00022741"/>
    </source>
</evidence>
<dbReference type="EMBL" id="LFDV01000002">
    <property type="protein sequence ID" value="KTB48922.1"/>
    <property type="molecule type" value="Genomic_DNA"/>
</dbReference>
<dbReference type="GO" id="GO:0003991">
    <property type="term" value="F:acetylglutamate kinase activity"/>
    <property type="evidence" value="ECO:0007669"/>
    <property type="project" value="UniProtKB-UniRule"/>
</dbReference>
<keyword evidence="12" id="KW-1185">Reference proteome</keyword>
<feature type="binding site" evidence="9">
    <location>
        <position position="75"/>
    </location>
    <ligand>
        <name>substrate</name>
    </ligand>
</feature>
<dbReference type="GO" id="GO:0005524">
    <property type="term" value="F:ATP binding"/>
    <property type="evidence" value="ECO:0007669"/>
    <property type="project" value="UniProtKB-UniRule"/>
</dbReference>
<keyword evidence="2 9" id="KW-0055">Arginine biosynthesis</keyword>
<evidence type="ECO:0000259" key="10">
    <source>
        <dbReference type="Pfam" id="PF00696"/>
    </source>
</evidence>
<keyword evidence="3 9" id="KW-0028">Amino-acid biosynthesis</keyword>
<comment type="function">
    <text evidence="9">Catalyzes the ATP-dependent phosphorylation of N-acetyl-L-glutamate.</text>
</comment>
<dbReference type="AlphaFoldDB" id="A0A0W0GK25"/>
<dbReference type="HAMAP" id="MF_00082">
    <property type="entry name" value="ArgB"/>
    <property type="match status" value="1"/>
</dbReference>
<dbReference type="InterPro" id="IPR004662">
    <property type="entry name" value="AcgluKinase_fam"/>
</dbReference>
<feature type="site" description="Transition state stabilizer" evidence="9">
    <location>
        <position position="230"/>
    </location>
</feature>
<evidence type="ECO:0000256" key="4">
    <source>
        <dbReference type="ARBA" id="ARBA00022679"/>
    </source>
</evidence>
<dbReference type="STRING" id="1217799.DEALK_17690"/>
<dbReference type="GO" id="GO:0042450">
    <property type="term" value="P:L-arginine biosynthetic process via ornithine"/>
    <property type="evidence" value="ECO:0007669"/>
    <property type="project" value="UniProtKB-UniRule"/>
</dbReference>
<keyword evidence="6 9" id="KW-0418">Kinase</keyword>
<dbReference type="InterPro" id="IPR037528">
    <property type="entry name" value="ArgB"/>
</dbReference>
<dbReference type="PRINTS" id="PR00474">
    <property type="entry name" value="GLU5KINASE"/>
</dbReference>
<sequence length="278" mass="28836">MSASMPTTQRRENADNIVVVKLGGSVLGSRDTSLEDVARLKKEGYLPVVVHGGAAAVNNWLKRLNITPKIVQGERVTDKDTLDVVAAVLAGLVNKETVAMLLDLGIKAVGLSGVDAGMIRGRTRGADWGYMGDATGVDPSVIATLLEDGFVPVVSPVSLNKADNPVRLLNINGDPVAGELAAALQAERLVFLTDVPGIRDSGGEVINTLSAAEAEYLVNTGVATGGMVPKIRAAVRASAAGTVTSIVDGRQPHILYNEITRGGSGTSISALGQRATYD</sequence>
<comment type="subcellular location">
    <subcellularLocation>
        <location evidence="9">Cytoplasm</location>
    </subcellularLocation>
</comment>
<dbReference type="InterPro" id="IPR036393">
    <property type="entry name" value="AceGlu_kinase-like_sf"/>
</dbReference>
<name>A0A0W0GK25_9CHLR</name>
<comment type="caution">
    <text evidence="11">The sequence shown here is derived from an EMBL/GenBank/DDBJ whole genome shotgun (WGS) entry which is preliminary data.</text>
</comment>
<gene>
    <name evidence="9" type="primary">argB</name>
    <name evidence="11" type="ORF">DEALK_17690</name>
</gene>
<evidence type="ECO:0000256" key="3">
    <source>
        <dbReference type="ARBA" id="ARBA00022605"/>
    </source>
</evidence>
<dbReference type="InterPro" id="IPR001057">
    <property type="entry name" value="Glu/AcGlu_kinase"/>
</dbReference>
<dbReference type="Proteomes" id="UP000053947">
    <property type="component" value="Unassembled WGS sequence"/>
</dbReference>
<comment type="similarity">
    <text evidence="9">Belongs to the acetylglutamate kinase family. ArgB subfamily.</text>
</comment>
<dbReference type="InterPro" id="IPR001048">
    <property type="entry name" value="Asp/Glu/Uridylate_kinase"/>
</dbReference>
<dbReference type="SUPFAM" id="SSF53633">
    <property type="entry name" value="Carbamate kinase-like"/>
    <property type="match status" value="1"/>
</dbReference>
<proteinExistence type="inferred from homology"/>
<protein>
    <recommendedName>
        <fullName evidence="9">Acetylglutamate kinase</fullName>
        <ecNumber evidence="9">2.7.2.8</ecNumber>
    </recommendedName>
    <alternativeName>
        <fullName evidence="9">N-acetyl-L-glutamate 5-phosphotransferase</fullName>
    </alternativeName>
    <alternativeName>
        <fullName evidence="9">NAG kinase</fullName>
        <shortName evidence="9">NAGK</shortName>
    </alternativeName>
</protein>
<keyword evidence="7 9" id="KW-0067">ATP-binding</keyword>
<dbReference type="EC" id="2.7.2.8" evidence="9"/>
<dbReference type="PANTHER" id="PTHR23342">
    <property type="entry name" value="N-ACETYLGLUTAMATE SYNTHASE"/>
    <property type="match status" value="1"/>
</dbReference>
<dbReference type="Pfam" id="PF00696">
    <property type="entry name" value="AA_kinase"/>
    <property type="match status" value="1"/>
</dbReference>
<keyword evidence="9" id="KW-0963">Cytoplasm</keyword>
<evidence type="ECO:0000256" key="8">
    <source>
        <dbReference type="ARBA" id="ARBA00048141"/>
    </source>
</evidence>
<feature type="binding site" evidence="9">
    <location>
        <position position="170"/>
    </location>
    <ligand>
        <name>substrate</name>
    </ligand>
</feature>
<evidence type="ECO:0000256" key="6">
    <source>
        <dbReference type="ARBA" id="ARBA00022777"/>
    </source>
</evidence>
<feature type="site" description="Transition state stabilizer" evidence="9">
    <location>
        <position position="21"/>
    </location>
</feature>
<keyword evidence="5 9" id="KW-0547">Nucleotide-binding</keyword>
<feature type="domain" description="Aspartate/glutamate/uridylate kinase" evidence="10">
    <location>
        <begin position="16"/>
        <end position="244"/>
    </location>
</feature>
<keyword evidence="4 9" id="KW-0808">Transferase</keyword>
<evidence type="ECO:0000256" key="7">
    <source>
        <dbReference type="ARBA" id="ARBA00022840"/>
    </source>
</evidence>
<dbReference type="PIRSF" id="PIRSF000728">
    <property type="entry name" value="NAGK"/>
    <property type="match status" value="1"/>
</dbReference>
<comment type="pathway">
    <text evidence="1 9">Amino-acid biosynthesis; L-arginine biosynthesis; N(2)-acetyl-L-ornithine from L-glutamate: step 2/4.</text>
</comment>
<dbReference type="GO" id="GO:0005737">
    <property type="term" value="C:cytoplasm"/>
    <property type="evidence" value="ECO:0007669"/>
    <property type="project" value="UniProtKB-SubCell"/>
</dbReference>
<accession>A0A0W0GK25</accession>
<evidence type="ECO:0000256" key="1">
    <source>
        <dbReference type="ARBA" id="ARBA00004828"/>
    </source>
</evidence>
<dbReference type="PATRIC" id="fig|1217799.6.peg.1821"/>
<evidence type="ECO:0000313" key="11">
    <source>
        <dbReference type="EMBL" id="KTB48922.1"/>
    </source>
</evidence>
<reference evidence="11 12" key="1">
    <citation type="submission" date="2015-06" db="EMBL/GenBank/DDBJ databases">
        <title>Genome sequence of the organohalide-respiring Dehalogenimonas alkenigignens type strain (IP3-3T).</title>
        <authorList>
            <person name="Key T.A."/>
            <person name="Richmond D.P."/>
            <person name="Bowman K.S."/>
            <person name="Cho Y.-J."/>
            <person name="Chun J."/>
            <person name="da Costa M.S."/>
            <person name="Rainey F.A."/>
            <person name="Moe W.M."/>
        </authorList>
    </citation>
    <scope>NUCLEOTIDE SEQUENCE [LARGE SCALE GENOMIC DNA]</scope>
    <source>
        <strain evidence="11 12">IP3-3</strain>
    </source>
</reference>
<comment type="catalytic activity">
    <reaction evidence="8 9">
        <text>N-acetyl-L-glutamate + ATP = N-acetyl-L-glutamyl 5-phosphate + ADP</text>
        <dbReference type="Rhea" id="RHEA:14629"/>
        <dbReference type="ChEBI" id="CHEBI:30616"/>
        <dbReference type="ChEBI" id="CHEBI:44337"/>
        <dbReference type="ChEBI" id="CHEBI:57936"/>
        <dbReference type="ChEBI" id="CHEBI:456216"/>
        <dbReference type="EC" id="2.7.2.8"/>
    </reaction>
</comment>
<dbReference type="Gene3D" id="3.40.1160.10">
    <property type="entry name" value="Acetylglutamate kinase-like"/>
    <property type="match status" value="1"/>
</dbReference>
<dbReference type="CDD" id="cd04238">
    <property type="entry name" value="AAK_NAGK-like"/>
    <property type="match status" value="1"/>
</dbReference>
<organism evidence="11 12">
    <name type="scientific">Dehalogenimonas alkenigignens</name>
    <dbReference type="NCBI Taxonomy" id="1217799"/>
    <lineage>
        <taxon>Bacteria</taxon>
        <taxon>Bacillati</taxon>
        <taxon>Chloroflexota</taxon>
        <taxon>Dehalococcoidia</taxon>
        <taxon>Dehalococcoidales</taxon>
        <taxon>Dehalococcoidaceae</taxon>
        <taxon>Dehalogenimonas</taxon>
    </lineage>
</organism>
<evidence type="ECO:0000313" key="12">
    <source>
        <dbReference type="Proteomes" id="UP000053947"/>
    </source>
</evidence>
<feature type="binding site" evidence="9">
    <location>
        <begin position="53"/>
        <end position="54"/>
    </location>
    <ligand>
        <name>substrate</name>
    </ligand>
</feature>
<dbReference type="UniPathway" id="UPA00068">
    <property type="reaction ID" value="UER00107"/>
</dbReference>